<evidence type="ECO:0000313" key="8">
    <source>
        <dbReference type="RefSeq" id="XP_022927027.1"/>
    </source>
</evidence>
<proteinExistence type="predicted"/>
<evidence type="ECO:0000256" key="2">
    <source>
        <dbReference type="SAM" id="MobiDB-lite"/>
    </source>
</evidence>
<sequence length="1477" mass="166682">MVGDVVSKPESSNSCCKVWKDMYTKLEEKRIALRQAVKLLEEQIRKIQAENLNLKEGYEKEKARASIERESKDKESAIRVSLEREISDLKSQISSLRQNDVEAVNVRGEVDHLNVLVAEGKKKISQLKELLETEKRRTDAERKNAEARKEEAAQALKTMKIERSKASDLKKLHKTEMDKVNECRQQLGMLEKEYEETKLKLASETSKLTEVMKDLEIEKQRTFKEKKRADSEMSKAQASRMQTEVTVKQVGEEKSRAENLFQQLERKTCKIKKLRKQVKELKTLKKFIESCCGQPVKRTNSKDVKKNDKPWLEMIQRNENELKLAFECVKAKEVNINYKMDEDLAIMKEKTVNSNMMKASELKNHLEIYRRKAMDEQCRADKLSLELEEKNRKIEELQKNLREFKSSRKLADASAVSFEHAMSSERAEMKLLKKKLKFEKTRLKHARQVANLEKNHRSVIQQELGRFKLEFVQLSNHLDDLHKFSSTGTKDNDDSEKTMNAEKLQSSYSKKNLRAIEAFQAWMPDNFRQATPHHGAPLLPSSVGNHITSLSGIESRLESFPGDSNRKMLQSCAVNSSTASFSDGQLVGSQEKAGLRLTATKLAGENFNMQPRISNLSSEVSKMKSNENLAMMAGNSVRSHIKNSVGRANEKQGKRKRTIETVESIDYLYHESKKMHSQIEEKLSLLHALNSPTEKALDKSEHVISNVLQDSCADKKIRKKRKALCQKKLKVQHLLDNSEMKLNKVDTEVCAPKSIGIKPSQPVSKLMDNCQPCVEELNTHVISELQSLETFGNIANVDYMKLLDLDSAADEECYRRAIEMPLSPSLPNIYISGAETSASNEFEPLVDELHKELPDEREGQPKTHSYNVIDVEIKSNYTQSCDFDLLADIHSSKCQLDPCLIQGRQENDLFDVVQAGNNCLDQVGVIVGMPGTNVSLSGCEEVGASEIKSGTLGNSNPDFCVLFSNSKDCHSILKIFSATRACVKRSSIITQKEWMVQEILASLNMEHELVPKEKTCVFFSLLLLNFTVVAVHKYGNFLNCHTCLDSFSGHICEAMLDVAIRSLFTKLLCLDALLALMEDFLIDGRVLSFTDASFETLTQGVLRVNIPIDSVNRTLSLTPASTDYLIAGSSILASISKAVHRTGILWEISYRILRSCRYESSLMLTILHIFAHIGGDQFFSLEVYSNLRAVLKSIITHLETVGSSNDATFTPLKRNCRAEFVQCANCPFSEEGMPMPMVVSFLLRLLQKNISNEIMDEDLENSTSSLNLESLFKRNLANQIPCKNSSGKEVHPSVYLDCDASCCLKKFKVSDDEPRFLFNPTLCDVTDAISLVELLAWYMGWNWTFANIIPQLMELLKSSVKKGFAIVILLGQLGRFGVVAGGFDDGGVKILRSNLSSFLCLDTTIKSGLPVQIATVSSLLGLLPFDFETIVQDKVRYRASPNQYAEVNLIKTWFSLLSPKQKELSCNILQVAACNVS</sequence>
<dbReference type="RefSeq" id="XP_022927024.1">
    <property type="nucleotide sequence ID" value="XM_023071256.1"/>
</dbReference>
<evidence type="ECO:0000313" key="7">
    <source>
        <dbReference type="RefSeq" id="XP_022927026.1"/>
    </source>
</evidence>
<dbReference type="RefSeq" id="XP_022927025.1">
    <property type="nucleotide sequence ID" value="XM_023071257.1"/>
</dbReference>
<evidence type="ECO:0000313" key="4">
    <source>
        <dbReference type="RefSeq" id="XP_022927023.1"/>
    </source>
</evidence>
<dbReference type="RefSeq" id="XP_022927023.1">
    <property type="nucleotide sequence ID" value="XM_023071255.1"/>
</dbReference>
<evidence type="ECO:0000256" key="1">
    <source>
        <dbReference type="SAM" id="Coils"/>
    </source>
</evidence>
<accession>A0A6J1EFZ6</accession>
<evidence type="ECO:0000313" key="5">
    <source>
        <dbReference type="RefSeq" id="XP_022927024.1"/>
    </source>
</evidence>
<dbReference type="Proteomes" id="UP000504609">
    <property type="component" value="Unplaced"/>
</dbReference>
<feature type="coiled-coil region" evidence="1">
    <location>
        <begin position="23"/>
        <end position="284"/>
    </location>
</feature>
<keyword evidence="1" id="KW-0175">Coiled coil</keyword>
<keyword evidence="3" id="KW-1185">Reference proteome</keyword>
<dbReference type="SMR" id="A0A6J1EFZ6"/>
<evidence type="ECO:0000313" key="6">
    <source>
        <dbReference type="RefSeq" id="XP_022927025.1"/>
    </source>
</evidence>
<dbReference type="GeneID" id="111433978"/>
<dbReference type="RefSeq" id="XP_022927027.1">
    <property type="nucleotide sequence ID" value="XM_023071259.1"/>
</dbReference>
<protein>
    <submittedName>
        <fullName evidence="4 5">Myosin heavy chain, non-muscle-like</fullName>
    </submittedName>
</protein>
<dbReference type="RefSeq" id="XP_022927026.1">
    <property type="nucleotide sequence ID" value="XM_023071258.1"/>
</dbReference>
<evidence type="ECO:0000313" key="3">
    <source>
        <dbReference type="Proteomes" id="UP000504609"/>
    </source>
</evidence>
<feature type="coiled-coil region" evidence="1">
    <location>
        <begin position="373"/>
        <end position="414"/>
    </location>
</feature>
<organism evidence="3 8">
    <name type="scientific">Cucurbita moschata</name>
    <name type="common">Winter crookneck squash</name>
    <name type="synonym">Cucurbita pepo var. moschata</name>
    <dbReference type="NCBI Taxonomy" id="3662"/>
    <lineage>
        <taxon>Eukaryota</taxon>
        <taxon>Viridiplantae</taxon>
        <taxon>Streptophyta</taxon>
        <taxon>Embryophyta</taxon>
        <taxon>Tracheophyta</taxon>
        <taxon>Spermatophyta</taxon>
        <taxon>Magnoliopsida</taxon>
        <taxon>eudicotyledons</taxon>
        <taxon>Gunneridae</taxon>
        <taxon>Pentapetalae</taxon>
        <taxon>rosids</taxon>
        <taxon>fabids</taxon>
        <taxon>Cucurbitales</taxon>
        <taxon>Cucurbitaceae</taxon>
        <taxon>Cucurbiteae</taxon>
        <taxon>Cucurbita</taxon>
    </lineage>
</organism>
<feature type="compositionally biased region" description="Basic and acidic residues" evidence="2">
    <location>
        <begin position="490"/>
        <end position="500"/>
    </location>
</feature>
<dbReference type="PANTHER" id="PTHR35480">
    <property type="entry name" value="MATERNAL EFFECT EMBRYO ARREST 22"/>
    <property type="match status" value="1"/>
</dbReference>
<name>A0A6J1EFZ6_CUCMO</name>
<reference evidence="4 5" key="1">
    <citation type="submission" date="2025-04" db="UniProtKB">
        <authorList>
            <consortium name="RefSeq"/>
        </authorList>
    </citation>
    <scope>IDENTIFICATION</scope>
    <source>
        <tissue evidence="4 5">Young leaves</tissue>
    </source>
</reference>
<dbReference type="PANTHER" id="PTHR35480:SF1">
    <property type="entry name" value="MATERNAL EFFECT EMBRYO ARREST 22"/>
    <property type="match status" value="1"/>
</dbReference>
<dbReference type="KEGG" id="cmos:111433978"/>
<gene>
    <name evidence="4 5 6 7 8" type="primary">LOC111433978</name>
</gene>
<feature type="region of interest" description="Disordered" evidence="2">
    <location>
        <begin position="485"/>
        <end position="506"/>
    </location>
</feature>